<evidence type="ECO:0000259" key="4">
    <source>
        <dbReference type="Pfam" id="PF02777"/>
    </source>
</evidence>
<feature type="region of interest" description="Disordered" evidence="2">
    <location>
        <begin position="357"/>
        <end position="392"/>
    </location>
</feature>
<name>A0A165QPF7_EXIGL</name>
<protein>
    <recommendedName>
        <fullName evidence="4">Manganese/iron superoxide dismutase C-terminal domain-containing protein</fullName>
    </recommendedName>
</protein>
<dbReference type="InterPro" id="IPR019832">
    <property type="entry name" value="Mn/Fe_SOD_C"/>
</dbReference>
<feature type="domain" description="Manganese/iron superoxide dismutase C-terminal" evidence="4">
    <location>
        <begin position="152"/>
        <end position="206"/>
    </location>
</feature>
<feature type="compositionally biased region" description="Low complexity" evidence="2">
    <location>
        <begin position="308"/>
        <end position="319"/>
    </location>
</feature>
<dbReference type="GO" id="GO:0005737">
    <property type="term" value="C:cytoplasm"/>
    <property type="evidence" value="ECO:0007669"/>
    <property type="project" value="TreeGrafter"/>
</dbReference>
<evidence type="ECO:0000313" key="6">
    <source>
        <dbReference type="Proteomes" id="UP000077266"/>
    </source>
</evidence>
<dbReference type="EMBL" id="KV425882">
    <property type="protein sequence ID" value="KZW03887.1"/>
    <property type="molecule type" value="Genomic_DNA"/>
</dbReference>
<feature type="signal peptide" evidence="3">
    <location>
        <begin position="1"/>
        <end position="19"/>
    </location>
</feature>
<comment type="function">
    <text evidence="1">Component of the mitochondrial ribosome (mitoribosome), a dedicated translation machinery responsible for the synthesis of mitochondrial genome-encoded proteins, including at least some of the essential transmembrane subunits of the mitochondrial respiratory chain. The mitoribosomes are attached to the mitochondrial inner membrane and translation products are cotranslationally integrated into the membrane.</text>
</comment>
<accession>A0A165QPF7</accession>
<proteinExistence type="predicted"/>
<feature type="region of interest" description="Disordered" evidence="2">
    <location>
        <begin position="249"/>
        <end position="332"/>
    </location>
</feature>
<organism evidence="5 6">
    <name type="scientific">Exidia glandulosa HHB12029</name>
    <dbReference type="NCBI Taxonomy" id="1314781"/>
    <lineage>
        <taxon>Eukaryota</taxon>
        <taxon>Fungi</taxon>
        <taxon>Dikarya</taxon>
        <taxon>Basidiomycota</taxon>
        <taxon>Agaricomycotina</taxon>
        <taxon>Agaricomycetes</taxon>
        <taxon>Auriculariales</taxon>
        <taxon>Exidiaceae</taxon>
        <taxon>Exidia</taxon>
    </lineage>
</organism>
<dbReference type="PANTHER" id="PTHR43595">
    <property type="entry name" value="37S RIBOSOMAL PROTEIN S26, MITOCHONDRIAL"/>
    <property type="match status" value="1"/>
</dbReference>
<reference evidence="5 6" key="1">
    <citation type="journal article" date="2016" name="Mol. Biol. Evol.">
        <title>Comparative Genomics of Early-Diverging Mushroom-Forming Fungi Provides Insights into the Origins of Lignocellulose Decay Capabilities.</title>
        <authorList>
            <person name="Nagy L.G."/>
            <person name="Riley R."/>
            <person name="Tritt A."/>
            <person name="Adam C."/>
            <person name="Daum C."/>
            <person name="Floudas D."/>
            <person name="Sun H."/>
            <person name="Yadav J.S."/>
            <person name="Pangilinan J."/>
            <person name="Larsson K.H."/>
            <person name="Matsuura K."/>
            <person name="Barry K."/>
            <person name="Labutti K."/>
            <person name="Kuo R."/>
            <person name="Ohm R.A."/>
            <person name="Bhattacharya S.S."/>
            <person name="Shirouzu T."/>
            <person name="Yoshinaga Y."/>
            <person name="Martin F.M."/>
            <person name="Grigoriev I.V."/>
            <person name="Hibbett D.S."/>
        </authorList>
    </citation>
    <scope>NUCLEOTIDE SEQUENCE [LARGE SCALE GENOMIC DNA]</scope>
    <source>
        <strain evidence="5 6">HHB12029</strain>
    </source>
</reference>
<dbReference type="InterPro" id="IPR016024">
    <property type="entry name" value="ARM-type_fold"/>
</dbReference>
<gene>
    <name evidence="5" type="ORF">EXIGLDRAFT_758203</name>
</gene>
<dbReference type="PANTHER" id="PTHR43595:SF2">
    <property type="entry name" value="SMALL RIBOSOMAL SUBUNIT PROTEIN MS42"/>
    <property type="match status" value="1"/>
</dbReference>
<dbReference type="OrthoDB" id="275227at2759"/>
<dbReference type="SUPFAM" id="SSF48371">
    <property type="entry name" value="ARM repeat"/>
    <property type="match status" value="1"/>
</dbReference>
<evidence type="ECO:0000256" key="3">
    <source>
        <dbReference type="SAM" id="SignalP"/>
    </source>
</evidence>
<keyword evidence="3" id="KW-0732">Signal</keyword>
<dbReference type="SUPFAM" id="SSF54719">
    <property type="entry name" value="Fe,Mn superoxide dismutase (SOD), C-terminal domain"/>
    <property type="match status" value="2"/>
</dbReference>
<dbReference type="AlphaFoldDB" id="A0A165QPF7"/>
<evidence type="ECO:0000256" key="2">
    <source>
        <dbReference type="SAM" id="MobiDB-lite"/>
    </source>
</evidence>
<dbReference type="InterPro" id="IPR036314">
    <property type="entry name" value="SOD_C_sf"/>
</dbReference>
<sequence length="455" mass="50012">MRLASSTALLHALTRSAAAARPRVRRSLHSLRPLPYDLEKGLGAFLPPQALHVIAIDYQSGLLERLNNLIKGAFTTILHAVSCVAHRPSRAGTRYEYLSLVQTVIASARDAKDIDIFNTASQALNNDFFLENLRDPSVGPSDEQMILSSDHDFSSAVQRSFGNLDNLKSVVSATAMGMQSSGWVWLVQDTRGDLAALPTFGSGTILVKDRIQNNGIMVYARKNVPASAIPLDALDEEELAVLTELEQGLLQEGSSAASEDDDDDEYEEDEDEEYDESEEDEEEEEEEDEDESEFEDEDLSKPAPSPPTSQLSSPTSGSLHVPRGGPPPGTRSFHVSAFLRAASDYNVAGSFNVNQTTGFAGTTGRPIGNTQPGSRHPNWDAPGQAHADSQRMDRPAEDLLPLFCISVHEHAWMAAGYGVWGKEEYLRRFWGALDWSRVLRDWRVTYKLASNVPPQ</sequence>
<feature type="chain" id="PRO_5007865249" description="Manganese/iron superoxide dismutase C-terminal domain-containing protein" evidence="3">
    <location>
        <begin position="20"/>
        <end position="455"/>
    </location>
</feature>
<dbReference type="GO" id="GO:0046872">
    <property type="term" value="F:metal ion binding"/>
    <property type="evidence" value="ECO:0007669"/>
    <property type="project" value="InterPro"/>
</dbReference>
<evidence type="ECO:0000313" key="5">
    <source>
        <dbReference type="EMBL" id="KZW03887.1"/>
    </source>
</evidence>
<dbReference type="STRING" id="1314781.A0A165QPF7"/>
<dbReference type="Pfam" id="PF02777">
    <property type="entry name" value="Sod_Fe_C"/>
    <property type="match status" value="1"/>
</dbReference>
<feature type="compositionally biased region" description="Acidic residues" evidence="2">
    <location>
        <begin position="258"/>
        <end position="298"/>
    </location>
</feature>
<dbReference type="InParanoid" id="A0A165QPF7"/>
<keyword evidence="6" id="KW-1185">Reference proteome</keyword>
<dbReference type="Proteomes" id="UP000077266">
    <property type="component" value="Unassembled WGS sequence"/>
</dbReference>
<dbReference type="Gene3D" id="3.55.40.20">
    <property type="entry name" value="Iron/manganese superoxide dismutase, C-terminal domain"/>
    <property type="match status" value="2"/>
</dbReference>
<dbReference type="GO" id="GO:0004784">
    <property type="term" value="F:superoxide dismutase activity"/>
    <property type="evidence" value="ECO:0007669"/>
    <property type="project" value="InterPro"/>
</dbReference>
<evidence type="ECO:0000256" key="1">
    <source>
        <dbReference type="ARBA" id="ARBA00037226"/>
    </source>
</evidence>